<dbReference type="AlphaFoldDB" id="A0A6J4S4I5"/>
<evidence type="ECO:0000256" key="1">
    <source>
        <dbReference type="SAM" id="MobiDB-lite"/>
    </source>
</evidence>
<proteinExistence type="predicted"/>
<feature type="region of interest" description="Disordered" evidence="1">
    <location>
        <begin position="119"/>
        <end position="143"/>
    </location>
</feature>
<gene>
    <name evidence="2" type="ORF">AVDCRST_MAG38-2549</name>
</gene>
<feature type="compositionally biased region" description="Low complexity" evidence="1">
    <location>
        <begin position="124"/>
        <end position="136"/>
    </location>
</feature>
<protein>
    <submittedName>
        <fullName evidence="2">Uncharacterized protein</fullName>
    </submittedName>
</protein>
<name>A0A6J4S4I5_9ACTN</name>
<reference evidence="2" key="1">
    <citation type="submission" date="2020-02" db="EMBL/GenBank/DDBJ databases">
        <authorList>
            <person name="Meier V. D."/>
        </authorList>
    </citation>
    <scope>NUCLEOTIDE SEQUENCE</scope>
    <source>
        <strain evidence="2">AVDCRST_MAG38</strain>
    </source>
</reference>
<evidence type="ECO:0000313" key="2">
    <source>
        <dbReference type="EMBL" id="CAA9489587.1"/>
    </source>
</evidence>
<organism evidence="2">
    <name type="scientific">uncultured Solirubrobacteraceae bacterium</name>
    <dbReference type="NCBI Taxonomy" id="1162706"/>
    <lineage>
        <taxon>Bacteria</taxon>
        <taxon>Bacillati</taxon>
        <taxon>Actinomycetota</taxon>
        <taxon>Thermoleophilia</taxon>
        <taxon>Solirubrobacterales</taxon>
        <taxon>Solirubrobacteraceae</taxon>
        <taxon>environmental samples</taxon>
    </lineage>
</organism>
<accession>A0A6J4S4I5</accession>
<dbReference type="EMBL" id="CADCVJ010000213">
    <property type="protein sequence ID" value="CAA9489587.1"/>
    <property type="molecule type" value="Genomic_DNA"/>
</dbReference>
<sequence>MNPARLLSSARRAALPSNSTCFAAPSSAAIRACCMRRKTLWFSRLLIGMIPRSTCCRPSKVSALRHSSARIPARRMIPSWLPPVPLYAALNAAIAPARRPGRAVAELICSVGTTAGSTTSRSHAPASATIGAATARPRARRATRRARSVCMRYEVTGRLRT</sequence>